<evidence type="ECO:0000313" key="4">
    <source>
        <dbReference type="Proteomes" id="UP001165586"/>
    </source>
</evidence>
<reference evidence="3" key="1">
    <citation type="submission" date="2022-08" db="EMBL/GenBank/DDBJ databases">
        <authorList>
            <person name="Deng Y."/>
            <person name="Han X.-F."/>
            <person name="Zhang Y.-Q."/>
        </authorList>
    </citation>
    <scope>NUCLEOTIDE SEQUENCE</scope>
    <source>
        <strain evidence="3">CPCC 203386</strain>
    </source>
</reference>
<organism evidence="3 4">
    <name type="scientific">Herbiconiux daphne</name>
    <dbReference type="NCBI Taxonomy" id="2970914"/>
    <lineage>
        <taxon>Bacteria</taxon>
        <taxon>Bacillati</taxon>
        <taxon>Actinomycetota</taxon>
        <taxon>Actinomycetes</taxon>
        <taxon>Micrococcales</taxon>
        <taxon>Microbacteriaceae</taxon>
        <taxon>Herbiconiux</taxon>
    </lineage>
</organism>
<evidence type="ECO:0000313" key="3">
    <source>
        <dbReference type="EMBL" id="MCS5732743.1"/>
    </source>
</evidence>
<gene>
    <name evidence="3" type="ORF">N1032_03175</name>
</gene>
<dbReference type="RefSeq" id="WP_259537386.1">
    <property type="nucleotide sequence ID" value="NZ_JANLCJ010000001.1"/>
</dbReference>
<feature type="region of interest" description="Disordered" evidence="1">
    <location>
        <begin position="34"/>
        <end position="67"/>
    </location>
</feature>
<evidence type="ECO:0000256" key="2">
    <source>
        <dbReference type="SAM" id="SignalP"/>
    </source>
</evidence>
<feature type="signal peptide" evidence="2">
    <location>
        <begin position="1"/>
        <end position="30"/>
    </location>
</feature>
<keyword evidence="2" id="KW-0732">Signal</keyword>
<sequence>MSNRTLHLSRLRLGVVVATAAAVFALSGCAGDAQPAEPDAPAPAATEAPAPEPSPTETATASGGSAAPSSASFGSCDTLLPAEVVATLDAGLAADASFTPATGSYAAEIVSYGGIGCSWTDASTGNTLTLAVAQPPTDDLTTAETALGGGAGTATDAFGSGIQAYTANGGGTFTGDIEVFTPAGYWVSTVSPLFTSAEAAQPIVSAVLQALPAG</sequence>
<proteinExistence type="predicted"/>
<feature type="chain" id="PRO_5045681324" description="DUF3558 domain-containing protein" evidence="2">
    <location>
        <begin position="31"/>
        <end position="214"/>
    </location>
</feature>
<evidence type="ECO:0008006" key="5">
    <source>
        <dbReference type="Google" id="ProtNLM"/>
    </source>
</evidence>
<dbReference type="Proteomes" id="UP001165586">
    <property type="component" value="Unassembled WGS sequence"/>
</dbReference>
<accession>A0ABT2GXQ4</accession>
<evidence type="ECO:0000256" key="1">
    <source>
        <dbReference type="SAM" id="MobiDB-lite"/>
    </source>
</evidence>
<name>A0ABT2GXQ4_9MICO</name>
<dbReference type="EMBL" id="JANLCJ010000001">
    <property type="protein sequence ID" value="MCS5732743.1"/>
    <property type="molecule type" value="Genomic_DNA"/>
</dbReference>
<protein>
    <recommendedName>
        <fullName evidence="5">DUF3558 domain-containing protein</fullName>
    </recommendedName>
</protein>
<keyword evidence="4" id="KW-1185">Reference proteome</keyword>
<dbReference type="PROSITE" id="PS51257">
    <property type="entry name" value="PROKAR_LIPOPROTEIN"/>
    <property type="match status" value="1"/>
</dbReference>
<comment type="caution">
    <text evidence="3">The sequence shown here is derived from an EMBL/GenBank/DDBJ whole genome shotgun (WGS) entry which is preliminary data.</text>
</comment>